<feature type="domain" description="CUB" evidence="31">
    <location>
        <begin position="1050"/>
        <end position="1171"/>
    </location>
</feature>
<gene>
    <name evidence="33" type="primary">CUBN</name>
</gene>
<dbReference type="InterPro" id="IPR001881">
    <property type="entry name" value="EGF-like_Ca-bd_dom"/>
</dbReference>
<dbReference type="GO" id="GO:0030139">
    <property type="term" value="C:endocytic vesicle"/>
    <property type="evidence" value="ECO:0007669"/>
    <property type="project" value="Ensembl"/>
</dbReference>
<sequence>RIMSWPVPLICLLVFLLILTGLDGKSEQHELYRQRRNINYQQQPRMTSERGNLVFITGSAQSIEFRTGIQGKVKINEEDLGECLNQIQKNKNDITELKRSGSDLPHNVSYQITHLSNQCLSQTALPIFVFFQTVQRKVCSSNPCQNGGTCLNLLDSFFCLCPHNWKGPVCSADVNECEIYAGTPLSCQNGGTCFNTAGSYSCTCRPENYGPQCASAHNDCHQGSKALCGNGICEDLDREQMEPKYRCLCDAGWKAEPHGVACVDDIDECSLPDPPCSQDPLVECINTQGSFYCGACPIGWKGNGYRCQDIDECETDNGGCSVVPMVQCINTAGSYHCGSCPPGYQGNGKVCTEINVCLENNGDCHPNAVCTPGPGVIPTCTCQPGYTGHGYGPNGCVPLSHICLTSPCVNGECIETVSGYHCKCNPGWEGINCTENINECLSTPCFNGGTCTDGINGYTCECTSSWTGSQCQTPQQACGGLLSGLRGSFSYPNLQFFEYNSNVNCFWIVRTEERKVLRVTFPYFQLDSRDSCHNQFLQIHDGDSSGAHPLGKYCGSSHPSELISSNNALYFYFHSNLPVNEKVFTVRWETQQPECGGLLTGTYGSINSPGYPGNYPPNRDCIWIITTSPGLVLTFAFGTLSLEHHTNSSEDYLEIRDGPLSHDPVLRKFYSTLSVPPLETTGPFAWIHFHSDSVGSDRGFHITYVTSLVDSECGGNYTDAEGTLISPDWPNSYIHNRQCLYIITQPPGERIHLNFTHVELDGWSHCSQSSIEVRDDETLLEKLCDSKIPVSVYSISNSIWIRFKSALSVQKASFLAFYQVACGGELTGEGTIRTPFYPNVYPHEKTCYWKITQPQGQVIILNFTDFWIDSSANCDTDYLEIGNSLSMDPSQTTKYCGLDVPGLVPSIYNIVYIRFRKSASSTNYGFLAQYSATNLACGEILTAPSGSFTSPGHPNIYPHGVNCTWLISVQTGYRIRLSFLKFHLDFHYNCTSDYLEVFDSGTKTTLGRYCGKSVPPSIMSSSNILMLRLVTDADIAYEGFSVTYTSIDASKGNYRLAMLYRRHQFGFLYSPNFPSNYPNNAECIYTISVERGHQIALNFANFSLEDPIGLVCIADYVEVKDGGHENSLSLGKHCGTDKPPMIISHSNKLWIKFKSDSFETHSGFFAYWDASLTGCGGNLTTPVGTFMSPNYPMPYYHNSECFWLLKSSRGSQFELTFQKFHLESHPNCSSDYLAVYDGLTEDANLLAKLCGNEIPPLIRSSGDSMFIKLRTDEKQEGGGFLAEYAQTCQDVVIANLSHGVLESINYPNPYFKAQNCNWTIEVTAGNTINYTFLAFELEDDENCTVDYLELYDGPQLIGRYCGAELPPPGSTTGSKLHVIFCTDWLGHNEMGFQMSWNLNGCGGELTGPSGFFTSPQYPEKYPPNKECIWYIHTAPGSSIQLTIEDFDVEHHSNCRFDVLEVYGGPDFDSPRVAQLCSSRSRENPLQVSSAGNSIAVRFKTDSSINGRGFNASWLEIPDGCGGIFQASSGEIHSPNYPRSYRSNTDCSWLIQVDRNHHILLNFTDVDFELQDACITVHDGLSATSALLANLCGRQQPFPIISSRNILLVRFQSRGTSQSRGFRARFTEACGSFILTDSIGSISSPLFPAKYQNNQNCSWIIEAQPPFNHITLSFIHFELEPSPNCSRDYIEILDGNDYDAPLQGRYCGRNMPLPITSFGNSLIVRFISNQYVGYKGFHATYTASSSACGGTFNMIEGVFNSPGYPDIYPPNVECVWNIPSSPGNQLQLSFITFQLEESEGCTKDYLEIREGNATGHLFGRYCGHSLSVEYKSIAGHVLWIKFASDGSGSGTGFQATFVHTFGNDDIVGTHGKIASPLWPRNYPHNSDYHWTVNVNASQIIHGTILEMDIERTMGCFFDKLMIHDGPSIHSRLLGTYCGTDTSSFTSFQNSITFHFFSDSSISGKGFLLEWNAVESPSEPVPTIATGACGGYLRTGEVPGFFFSPGWPENYNNRADCSWIIQAPDSTVELNILSMDIESYQSCSYDKLVIRDGDNHVAPELAVLCGREVPGPIRSSGEYLFIHFTSDSSVTGAGFNASFHKSCGGYLHASRGVITSPNYPEAYPPNLNCSWHVLVPSGLTIAVHFEHPFEIHNVDSSCIHGDYLMMKNGPDSSSPALGIREGNGRFCGSHAFSTLYTTDNEMFVQFVSDNSYEGQGFKIQYEAQSLACGGNIYLSESNIDGYVTSPNYPDNYPLHVDCVWTISVPTGKLIKLQFEDQFNIKISPNCTSSYLEVRDGGDSNAPVLSKFCGSSLPGSQLSSGDMVYLRFRSDDSSTNVGFKVKYSLAVCGGTLGGLNGVIESPQYPVHPYPENLLCEWYLQVPSGHYLTLHFENLDLQNSSNCEKDFVEIREEDASGNVLGRFCGNTIPETIDTRSNLAFVKFVTDGSISAPGFKLVFEASLEGCGGYLNGPSGIFTSPRYPNANFHSRECEWSITVPEGRRVTLTFTNLRLEDHSSCDTESVTVFNGILNNSPQLERICGPVSARDFIESSGNTMKVLFVTDGSRPYGGFSAFYSSSEDAVCGGELTDPHGGNFTSPGYDGFSNYAKNLNCEWTITNPNSHNSSIYISFEDFHLEQHQDCHSDALEFRIEHAGGPQIIKICGQSLPTVPFAIPFPQIWVHFVTNQLVEKTGFQAHYSFTDCGGIQTGEGGVITSPNYPSPYGKLSHCAWLLKAPQGHTITLSFTSFDIENHIICLWDSVTVLNGGTLASPVIGHFCGMTIPKPIQSGSNQLLVIFNSDHSVQRGGFSATWTTQTLGCGGILHFDSGIIKSPHWPQNFPVNSRCTWTVIVHESRHLEISFDNNFLIPSSDGQCQDSYIKVWAGTEATEAALLATACGSVPPSRLILPRNSFTAVFQSQNATGPGFSASYRSSCGANFTSPSGYIVSPNYPRQYDNSMNCIYIIKAGERDIVLLDFQSFHLQEPSSISGMCTNDGVKIIRGYEADSIHSAVFCGNEIPRSMSIIGPMILNFYSDNSETDFGFKATYTILPCGGVFNSSIGIIKSPAYSRANYANDLECSYLITVTNDKVIALKFNDFDVAISPSCSADYLAVYDGPNINAPLLGTFCGSVLPPNIKSTNNSLFLVFKTDFSETAKGWTLSYRETLGPQNGCGGFLTNSNSTFTSPDSNADGIYDKNLNCVWTIIAPINKIINLTFTTFSLESSSFYRGCIYDYVKIYDGYNENANLVGTFCGSIPPAPFISKGNFLTVKFVSDVSVEKRGFNATYTTLDLPCGGTFNATQTPQTTGSPQSPNLFFPLFACTWIIDAPPQQRVKLVVQTFQLHSEDCSENYLQIQDSPENGESSVHQFCSKNATAVPKFYSSGRTVVVVFKSEEFRSDSRVMFTYQISDCNREYNQTFGSLRSPGWPENYGNNLDCSTIVRAPENYKITLFFNSFNVEYTSECRDDFLEVRNGSDGSSPLLGKYCGPLLPNPIFSKSHLLYLRFKSDIMHSGHGYEILWTSSPSACGGPLYGDSGSLTSPGYPDTYENNTHCEWTVTGSAGKILVLSFSFFSIYDPGECIQNYLILYDGPDSNSPSTGPFCGTGTNAVSYLTTTHQVFIKFHAEYAASPSAFRLTWRSSDDYWDY</sequence>
<comment type="caution">
    <text evidence="29">Lacks conserved residue(s) required for the propagation of feature annotation.</text>
</comment>
<reference evidence="33" key="2">
    <citation type="submission" date="2025-08" db="UniProtKB">
        <authorList>
            <consortium name="Ensembl"/>
        </authorList>
    </citation>
    <scope>IDENTIFICATION</scope>
</reference>
<evidence type="ECO:0000313" key="34">
    <source>
        <dbReference type="Proteomes" id="UP000007648"/>
    </source>
</evidence>
<keyword evidence="19" id="KW-1207">Sterol metabolism</keyword>
<dbReference type="GO" id="GO:0009235">
    <property type="term" value="P:cobalamin metabolic process"/>
    <property type="evidence" value="ECO:0007669"/>
    <property type="project" value="Ensembl"/>
</dbReference>
<feature type="domain" description="CUB" evidence="31">
    <location>
        <begin position="713"/>
        <end position="821"/>
    </location>
</feature>
<dbReference type="PROSITE" id="PS00010">
    <property type="entry name" value="ASX_HYDROXYL"/>
    <property type="match status" value="3"/>
</dbReference>
<dbReference type="Pfam" id="PF07645">
    <property type="entry name" value="EGF_CA"/>
    <property type="match status" value="3"/>
</dbReference>
<dbReference type="FunFam" id="2.60.120.290:FF:000018">
    <property type="entry name" value="cubilin"/>
    <property type="match status" value="5"/>
</dbReference>
<feature type="chain" id="PRO_5029746368" description="Cubilin" evidence="30">
    <location>
        <begin position="25"/>
        <end position="3639"/>
    </location>
</feature>
<evidence type="ECO:0000259" key="32">
    <source>
        <dbReference type="PROSITE" id="PS50026"/>
    </source>
</evidence>
<proteinExistence type="predicted"/>
<feature type="disulfide bond" evidence="29">
    <location>
        <begin position="462"/>
        <end position="471"/>
    </location>
</feature>
<feature type="domain" description="EGF-like" evidence="32">
    <location>
        <begin position="353"/>
        <end position="389"/>
    </location>
</feature>
<feature type="domain" description="CUB" evidence="31">
    <location>
        <begin position="822"/>
        <end position="933"/>
    </location>
</feature>
<evidence type="ECO:0000256" key="27">
    <source>
        <dbReference type="ARBA" id="ARBA00049703"/>
    </source>
</evidence>
<feature type="signal peptide" evidence="30">
    <location>
        <begin position="1"/>
        <end position="24"/>
    </location>
</feature>
<dbReference type="CDD" id="cd22201">
    <property type="entry name" value="cubilin_NTD"/>
    <property type="match status" value="1"/>
</dbReference>
<dbReference type="FunFam" id="2.10.25.10:FF:000429">
    <property type="entry name" value="Cubilin"/>
    <property type="match status" value="1"/>
</dbReference>
<feature type="domain" description="CUB" evidence="31">
    <location>
        <begin position="1288"/>
        <end position="1399"/>
    </location>
</feature>
<feature type="domain" description="CUB" evidence="31">
    <location>
        <begin position="1747"/>
        <end position="1859"/>
    </location>
</feature>
<evidence type="ECO:0000256" key="26">
    <source>
        <dbReference type="ARBA" id="ARBA00049611"/>
    </source>
</evidence>
<keyword evidence="6" id="KW-0153">Cholesterol metabolism</keyword>
<dbReference type="SUPFAM" id="SSF49854">
    <property type="entry name" value="Spermadhesin, CUB domain"/>
    <property type="match status" value="27"/>
</dbReference>
<dbReference type="SMART" id="SM00042">
    <property type="entry name" value="CUB"/>
    <property type="match status" value="27"/>
</dbReference>
<dbReference type="SUPFAM" id="SSF57184">
    <property type="entry name" value="Growth factor receptor domain"/>
    <property type="match status" value="1"/>
</dbReference>
<feature type="disulfide bond" evidence="29">
    <location>
        <begin position="204"/>
        <end position="213"/>
    </location>
</feature>
<dbReference type="PROSITE" id="PS01180">
    <property type="entry name" value="CUB"/>
    <property type="match status" value="27"/>
</dbReference>
<dbReference type="FunFam" id="2.60.120.290:FF:000050">
    <property type="entry name" value="Cubilin"/>
    <property type="match status" value="1"/>
</dbReference>
<accession>A0A7N4PZL2</accession>
<feature type="domain" description="CUB" evidence="31">
    <location>
        <begin position="2101"/>
        <end position="2222"/>
    </location>
</feature>
<evidence type="ECO:0000256" key="13">
    <source>
        <dbReference type="ARBA" id="ARBA00022753"/>
    </source>
</evidence>
<keyword evidence="12" id="KW-0677">Repeat</keyword>
<comment type="subcellular location">
    <subcellularLocation>
        <location evidence="2">Cell membrane</location>
        <topology evidence="2">Peripheral membrane protein</topology>
    </subcellularLocation>
    <subcellularLocation>
        <location evidence="1">Endosome</location>
    </subcellularLocation>
    <subcellularLocation>
        <location evidence="24">Lysosome membrane</location>
        <topology evidence="24">Peripheral membrane protein</topology>
    </subcellularLocation>
</comment>
<keyword evidence="4" id="KW-1003">Cell membrane</keyword>
<evidence type="ECO:0000256" key="4">
    <source>
        <dbReference type="ARBA" id="ARBA00022475"/>
    </source>
</evidence>
<keyword evidence="14" id="KW-0106">Calcium</keyword>
<dbReference type="FunFam" id="2.60.120.290:FF:000045">
    <property type="entry name" value="Cubilin"/>
    <property type="match status" value="1"/>
</dbReference>
<dbReference type="FunFam" id="2.60.120.290:FF:000003">
    <property type="entry name" value="Neuropilin"/>
    <property type="match status" value="5"/>
</dbReference>
<dbReference type="Pfam" id="PF12947">
    <property type="entry name" value="EGF_3"/>
    <property type="match status" value="1"/>
</dbReference>
<dbReference type="GO" id="GO:0042803">
    <property type="term" value="F:protein homodimerization activity"/>
    <property type="evidence" value="ECO:0007669"/>
    <property type="project" value="Ensembl"/>
</dbReference>
<feature type="disulfide bond" evidence="29">
    <location>
        <begin position="403"/>
        <end position="413"/>
    </location>
</feature>
<evidence type="ECO:0000256" key="19">
    <source>
        <dbReference type="ARBA" id="ARBA00023166"/>
    </source>
</evidence>
<evidence type="ECO:0000256" key="20">
    <source>
        <dbReference type="ARBA" id="ARBA00023180"/>
    </source>
</evidence>
<feature type="domain" description="CUB" evidence="31">
    <location>
        <begin position="3287"/>
        <end position="3402"/>
    </location>
</feature>
<feature type="disulfide bond" evidence="28">
    <location>
        <begin position="1629"/>
        <end position="1656"/>
    </location>
</feature>
<dbReference type="FunCoup" id="A0A7N4PZL2">
    <property type="interactions" value="128"/>
</dbReference>
<feature type="disulfide bond" evidence="29">
    <location>
        <begin position="424"/>
        <end position="433"/>
    </location>
</feature>
<keyword evidence="16" id="KW-0443">Lipid metabolism</keyword>
<feature type="domain" description="CUB" evidence="31">
    <location>
        <begin position="1175"/>
        <end position="1287"/>
    </location>
</feature>
<dbReference type="SMART" id="SM00181">
    <property type="entry name" value="EGF"/>
    <property type="match status" value="8"/>
</dbReference>
<keyword evidence="10" id="KW-0479">Metal-binding</keyword>
<dbReference type="GO" id="GO:0015889">
    <property type="term" value="P:cobalamin transport"/>
    <property type="evidence" value="ECO:0007669"/>
    <property type="project" value="Ensembl"/>
</dbReference>
<dbReference type="Proteomes" id="UP000007648">
    <property type="component" value="Unassembled WGS sequence"/>
</dbReference>
<feature type="domain" description="CUB" evidence="31">
    <location>
        <begin position="937"/>
        <end position="1047"/>
    </location>
</feature>
<dbReference type="Pfam" id="PF00008">
    <property type="entry name" value="EGF"/>
    <property type="match status" value="2"/>
</dbReference>
<dbReference type="FunFam" id="2.10.25.10:FF:000143">
    <property type="entry name" value="Protein crumbs 1"/>
    <property type="match status" value="1"/>
</dbReference>
<evidence type="ECO:0000256" key="11">
    <source>
        <dbReference type="ARBA" id="ARBA00022729"/>
    </source>
</evidence>
<dbReference type="GO" id="GO:0005903">
    <property type="term" value="C:brush border"/>
    <property type="evidence" value="ECO:0007669"/>
    <property type="project" value="Ensembl"/>
</dbReference>
<keyword evidence="13" id="KW-0967">Endosome</keyword>
<dbReference type="GO" id="GO:0043235">
    <property type="term" value="C:receptor complex"/>
    <property type="evidence" value="ECO:0007669"/>
    <property type="project" value="Ensembl"/>
</dbReference>
<keyword evidence="34" id="KW-1185">Reference proteome</keyword>
<evidence type="ECO:0000256" key="17">
    <source>
        <dbReference type="ARBA" id="ARBA00023136"/>
    </source>
</evidence>
<feature type="domain" description="CUB" evidence="31">
    <location>
        <begin position="3520"/>
        <end position="3633"/>
    </location>
</feature>
<feature type="domain" description="EGF-like" evidence="32">
    <location>
        <begin position="135"/>
        <end position="171"/>
    </location>
</feature>
<keyword evidence="9" id="KW-0165">Cleavage on pair of basic residues</keyword>
<feature type="disulfide bond" evidence="28">
    <location>
        <begin position="2345"/>
        <end position="2372"/>
    </location>
</feature>
<evidence type="ECO:0000256" key="23">
    <source>
        <dbReference type="ARBA" id="ARBA00023285"/>
    </source>
</evidence>
<dbReference type="InterPro" id="IPR013032">
    <property type="entry name" value="EGF-like_CS"/>
</dbReference>
<comment type="subunit">
    <text evidence="27">Interacts with AMN. Component of the cubam complex composed of one CUBN trimer and one AMN chain. The cubam complex can dimerize. Interacts with LRP2 in a dual-receptor complex in a calcium-dependent manner. Found in a complex with PID1/PCLI1, LRP1 and CUBNI. Interacts with LRP1 and PID1/PCLI1.</text>
</comment>
<dbReference type="GO" id="GO:0005794">
    <property type="term" value="C:Golgi apparatus"/>
    <property type="evidence" value="ECO:0007669"/>
    <property type="project" value="Ensembl"/>
</dbReference>
<organism evidence="33 34">
    <name type="scientific">Sarcophilus harrisii</name>
    <name type="common">Tasmanian devil</name>
    <name type="synonym">Sarcophilus laniarius</name>
    <dbReference type="NCBI Taxonomy" id="9305"/>
    <lineage>
        <taxon>Eukaryota</taxon>
        <taxon>Metazoa</taxon>
        <taxon>Chordata</taxon>
        <taxon>Craniata</taxon>
        <taxon>Vertebrata</taxon>
        <taxon>Euteleostomi</taxon>
        <taxon>Mammalia</taxon>
        <taxon>Metatheria</taxon>
        <taxon>Dasyuromorphia</taxon>
        <taxon>Dasyuridae</taxon>
        <taxon>Sarcophilus</taxon>
    </lineage>
</organism>
<evidence type="ECO:0000259" key="31">
    <source>
        <dbReference type="PROSITE" id="PS01180"/>
    </source>
</evidence>
<feature type="domain" description="CUB" evidence="31">
    <location>
        <begin position="1629"/>
        <end position="1743"/>
    </location>
</feature>
<dbReference type="GO" id="GO:0009617">
    <property type="term" value="P:response to bacterium"/>
    <property type="evidence" value="ECO:0007669"/>
    <property type="project" value="Ensembl"/>
</dbReference>
<dbReference type="PROSITE" id="PS00022">
    <property type="entry name" value="EGF_1"/>
    <property type="match status" value="4"/>
</dbReference>
<feature type="domain" description="EGF-like" evidence="32">
    <location>
        <begin position="173"/>
        <end position="214"/>
    </location>
</feature>
<evidence type="ECO:0000256" key="2">
    <source>
        <dbReference type="ARBA" id="ARBA00004202"/>
    </source>
</evidence>
<evidence type="ECO:0000256" key="29">
    <source>
        <dbReference type="PROSITE-ProRule" id="PRU00076"/>
    </source>
</evidence>
<evidence type="ECO:0000256" key="30">
    <source>
        <dbReference type="SAM" id="SignalP"/>
    </source>
</evidence>
<evidence type="ECO:0000256" key="18">
    <source>
        <dbReference type="ARBA" id="ARBA00023157"/>
    </source>
</evidence>
<feature type="domain" description="CUB" evidence="31">
    <location>
        <begin position="1987"/>
        <end position="2100"/>
    </location>
</feature>
<feature type="domain" description="CUB" evidence="31">
    <location>
        <begin position="2345"/>
        <end position="2457"/>
    </location>
</feature>
<name>A0A7N4PZL2_SARHA</name>
<dbReference type="GO" id="GO:0008203">
    <property type="term" value="P:cholesterol metabolic process"/>
    <property type="evidence" value="ECO:0007669"/>
    <property type="project" value="UniProtKB-KW"/>
</dbReference>
<feature type="domain" description="CUB" evidence="31">
    <location>
        <begin position="3404"/>
        <end position="3516"/>
    </location>
</feature>
<dbReference type="GO" id="GO:0070062">
    <property type="term" value="C:extracellular exosome"/>
    <property type="evidence" value="ECO:0007669"/>
    <property type="project" value="Ensembl"/>
</dbReference>
<feature type="domain" description="CUB" evidence="31">
    <location>
        <begin position="2929"/>
        <end position="3044"/>
    </location>
</feature>
<dbReference type="FunFam" id="2.10.25.10:FF:000379">
    <property type="entry name" value="Cubilin"/>
    <property type="match status" value="1"/>
</dbReference>
<dbReference type="InterPro" id="IPR049883">
    <property type="entry name" value="NOTCH1_EGF-like"/>
</dbReference>
<dbReference type="GO" id="GO:0016324">
    <property type="term" value="C:apical plasma membrane"/>
    <property type="evidence" value="ECO:0007669"/>
    <property type="project" value="Ensembl"/>
</dbReference>
<feature type="domain" description="CUB" evidence="31">
    <location>
        <begin position="3046"/>
        <end position="3159"/>
    </location>
</feature>
<feature type="domain" description="CUB" evidence="31">
    <location>
        <begin position="2698"/>
        <end position="2810"/>
    </location>
</feature>
<evidence type="ECO:0000256" key="15">
    <source>
        <dbReference type="ARBA" id="ARBA00022927"/>
    </source>
</evidence>
<dbReference type="PANTHER" id="PTHR24251:SF37">
    <property type="entry name" value="CUB DOMAIN-CONTAINING PROTEIN"/>
    <property type="match status" value="1"/>
</dbReference>
<comment type="function">
    <text evidence="26">Endocytic receptor which plays a role in lipoprotein, vitamin and iron metabolism by facilitating their uptake. Acts together with LRP2 to mediate endocytosis of high-density lipoproteins, GC, hemoglobin, ALB, TF and SCGB1A1. Acts together with AMN to mediate endocytosis of the CBLIF-cobalamin complex. Binds to ALB, MB, Kappa and lambda-light chains, TF, hemoglobin, GC, SCGB1A1, APOA1, high density lipoprotein, and the CBLIF-cobalamin complex. Ligand binding requires calcium. Serves as important transporter in several absorptive epithelia, including intestine, renal proximal tubules and embryonic yolk sac. May play an important role in the development of the peri-implantation embryo through internalization of APOA1 and cholesterol. Binds to LGALS3 at the maternal-fetal interface.</text>
</comment>
<keyword evidence="8" id="KW-0846">Cobalamin</keyword>
<feature type="domain" description="CUB" evidence="31">
    <location>
        <begin position="1861"/>
        <end position="1972"/>
    </location>
</feature>
<evidence type="ECO:0000256" key="16">
    <source>
        <dbReference type="ARBA" id="ARBA00023098"/>
    </source>
</evidence>
<feature type="domain" description="CUB" evidence="31">
    <location>
        <begin position="2226"/>
        <end position="2343"/>
    </location>
</feature>
<feature type="domain" description="CUB" evidence="31">
    <location>
        <begin position="478"/>
        <end position="591"/>
    </location>
</feature>
<evidence type="ECO:0000256" key="1">
    <source>
        <dbReference type="ARBA" id="ARBA00004177"/>
    </source>
</evidence>
<dbReference type="FunFam" id="2.60.120.290:FF:000013">
    <property type="entry name" value="Membrane frizzled-related protein"/>
    <property type="match status" value="9"/>
</dbReference>
<dbReference type="Gene3D" id="2.60.120.290">
    <property type="entry name" value="Spermadhesin, CUB domain"/>
    <property type="match status" value="27"/>
</dbReference>
<feature type="disulfide bond" evidence="29">
    <location>
        <begin position="161"/>
        <end position="170"/>
    </location>
</feature>
<dbReference type="PANTHER" id="PTHR24251">
    <property type="entry name" value="OVOCHYMASE-RELATED"/>
    <property type="match status" value="1"/>
</dbReference>
<dbReference type="FunFam" id="2.10.25.10:FF:000260">
    <property type="entry name" value="Notch receptor 4"/>
    <property type="match status" value="1"/>
</dbReference>
<dbReference type="InterPro" id="IPR024731">
    <property type="entry name" value="NELL2-like_EGF"/>
</dbReference>
<dbReference type="PROSITE" id="PS01187">
    <property type="entry name" value="EGF_CA"/>
    <property type="match status" value="3"/>
</dbReference>
<dbReference type="PROSITE" id="PS01186">
    <property type="entry name" value="EGF_2"/>
    <property type="match status" value="1"/>
</dbReference>
<feature type="domain" description="CUB" evidence="31">
    <location>
        <begin position="2579"/>
        <end position="2696"/>
    </location>
</feature>
<evidence type="ECO:0000256" key="5">
    <source>
        <dbReference type="ARBA" id="ARBA00022536"/>
    </source>
</evidence>
<dbReference type="InterPro" id="IPR000152">
    <property type="entry name" value="EGF-type_Asp/Asn_hydroxyl_site"/>
</dbReference>
<dbReference type="InParanoid" id="A0A7N4PZL2"/>
<dbReference type="InterPro" id="IPR018097">
    <property type="entry name" value="EGF_Ca-bd_CS"/>
</dbReference>
<dbReference type="PROSITE" id="PS50026">
    <property type="entry name" value="EGF_3"/>
    <property type="match status" value="5"/>
</dbReference>
<feature type="domain" description="CUB" evidence="31">
    <location>
        <begin position="2814"/>
        <end position="2928"/>
    </location>
</feature>
<evidence type="ECO:0000256" key="25">
    <source>
        <dbReference type="ARBA" id="ARBA00023878"/>
    </source>
</evidence>
<dbReference type="Pfam" id="PF12661">
    <property type="entry name" value="hEGF"/>
    <property type="match status" value="1"/>
</dbReference>
<evidence type="ECO:0000256" key="6">
    <source>
        <dbReference type="ARBA" id="ARBA00022548"/>
    </source>
</evidence>
<dbReference type="InterPro" id="IPR009030">
    <property type="entry name" value="Growth_fac_rcpt_cys_sf"/>
</dbReference>
<keyword evidence="3" id="KW-0813">Transport</keyword>
<dbReference type="SMART" id="SM00179">
    <property type="entry name" value="EGF_CA"/>
    <property type="match status" value="7"/>
</dbReference>
<dbReference type="CDD" id="cd00041">
    <property type="entry name" value="CUB"/>
    <property type="match status" value="27"/>
</dbReference>
<evidence type="ECO:0000256" key="24">
    <source>
        <dbReference type="ARBA" id="ARBA00023765"/>
    </source>
</evidence>
<feature type="domain" description="CUB" evidence="31">
    <location>
        <begin position="1520"/>
        <end position="1628"/>
    </location>
</feature>
<feature type="disulfide bond" evidence="28">
    <location>
        <begin position="3046"/>
        <end position="3073"/>
    </location>
</feature>
<dbReference type="SUPFAM" id="SSF57196">
    <property type="entry name" value="EGF/Laminin"/>
    <property type="match status" value="4"/>
</dbReference>
<keyword evidence="11 30" id="KW-0732">Signal</keyword>
<reference evidence="33" key="3">
    <citation type="submission" date="2025-09" db="UniProtKB">
        <authorList>
            <consortium name="Ensembl"/>
        </authorList>
    </citation>
    <scope>IDENTIFICATION</scope>
</reference>
<keyword evidence="5 29" id="KW-0245">EGF-like domain</keyword>
<keyword evidence="7" id="KW-0597">Phosphoprotein</keyword>
<evidence type="ECO:0000256" key="7">
    <source>
        <dbReference type="ARBA" id="ARBA00022553"/>
    </source>
</evidence>
<keyword evidence="21" id="KW-0753">Steroid metabolism</keyword>
<protein>
    <recommendedName>
        <fullName evidence="25">Cubilin</fullName>
    </recommendedName>
</protein>
<dbReference type="GO" id="GO:0038024">
    <property type="term" value="F:cargo receptor activity"/>
    <property type="evidence" value="ECO:0007669"/>
    <property type="project" value="Ensembl"/>
</dbReference>
<feature type="domain" description="CUB" evidence="31">
    <location>
        <begin position="1401"/>
        <end position="1516"/>
    </location>
</feature>
<dbReference type="GO" id="GO:0005509">
    <property type="term" value="F:calcium ion binding"/>
    <property type="evidence" value="ECO:0007669"/>
    <property type="project" value="InterPro"/>
</dbReference>
<keyword evidence="20" id="KW-0325">Glycoprotein</keyword>
<feature type="domain" description="CUB" evidence="31">
    <location>
        <begin position="2461"/>
        <end position="2574"/>
    </location>
</feature>
<evidence type="ECO:0000256" key="22">
    <source>
        <dbReference type="ARBA" id="ARBA00023228"/>
    </source>
</evidence>
<dbReference type="GO" id="GO:0006898">
    <property type="term" value="P:receptor-mediated endocytosis"/>
    <property type="evidence" value="ECO:0007669"/>
    <property type="project" value="Ensembl"/>
</dbReference>
<feature type="domain" description="EGF-like" evidence="32">
    <location>
        <begin position="399"/>
        <end position="434"/>
    </location>
</feature>
<dbReference type="GO" id="GO:0005905">
    <property type="term" value="C:clathrin-coated pit"/>
    <property type="evidence" value="ECO:0007669"/>
    <property type="project" value="Ensembl"/>
</dbReference>
<dbReference type="FunFam" id="2.60.120.290:FF:000005">
    <property type="entry name" value="Procollagen C-endopeptidase enhancer 1"/>
    <property type="match status" value="4"/>
</dbReference>
<dbReference type="GO" id="GO:0031528">
    <property type="term" value="C:microvillus membrane"/>
    <property type="evidence" value="ECO:0007669"/>
    <property type="project" value="Ensembl"/>
</dbReference>
<dbReference type="Pfam" id="PF00431">
    <property type="entry name" value="CUB"/>
    <property type="match status" value="27"/>
</dbReference>
<keyword evidence="15" id="KW-0653">Protein transport</keyword>
<evidence type="ECO:0000256" key="28">
    <source>
        <dbReference type="PROSITE-ProRule" id="PRU00059"/>
    </source>
</evidence>
<dbReference type="Gene3D" id="2.10.25.10">
    <property type="entry name" value="Laminin"/>
    <property type="match status" value="7"/>
</dbReference>
<evidence type="ECO:0000256" key="3">
    <source>
        <dbReference type="ARBA" id="ARBA00022448"/>
    </source>
</evidence>
<dbReference type="InterPro" id="IPR035914">
    <property type="entry name" value="Sperma_CUB_dom_sf"/>
</dbReference>
<feature type="domain" description="CUB" evidence="31">
    <location>
        <begin position="595"/>
        <end position="707"/>
    </location>
</feature>
<evidence type="ECO:0000256" key="14">
    <source>
        <dbReference type="ARBA" id="ARBA00022837"/>
    </source>
</evidence>
<keyword evidence="18 29" id="KW-1015">Disulfide bond</keyword>
<keyword evidence="22" id="KW-0458">Lysosome</keyword>
<feature type="disulfide bond" evidence="28">
    <location>
        <begin position="478"/>
        <end position="505"/>
    </location>
</feature>
<evidence type="ECO:0000256" key="12">
    <source>
        <dbReference type="ARBA" id="ARBA00022737"/>
    </source>
</evidence>
<dbReference type="FunFam" id="2.10.25.10:FF:000122">
    <property type="entry name" value="Protein crumbs homolog 2"/>
    <property type="match status" value="1"/>
</dbReference>
<dbReference type="GO" id="GO:0005765">
    <property type="term" value="C:lysosomal membrane"/>
    <property type="evidence" value="ECO:0007669"/>
    <property type="project" value="UniProtKB-SubCell"/>
</dbReference>
<reference evidence="33 34" key="1">
    <citation type="journal article" date="2011" name="Proc. Natl. Acad. Sci. U.S.A.">
        <title>Genetic diversity and population structure of the endangered marsupial Sarcophilus harrisii (Tasmanian devil).</title>
        <authorList>
            <person name="Miller W."/>
            <person name="Hayes V.M."/>
            <person name="Ratan A."/>
            <person name="Petersen D.C."/>
            <person name="Wittekindt N.E."/>
            <person name="Miller J."/>
            <person name="Walenz B."/>
            <person name="Knight J."/>
            <person name="Qi J."/>
            <person name="Zhao F."/>
            <person name="Wang Q."/>
            <person name="Bedoya-Reina O.C."/>
            <person name="Katiyar N."/>
            <person name="Tomsho L.P."/>
            <person name="Kasson L.M."/>
            <person name="Hardie R.A."/>
            <person name="Woodbridge P."/>
            <person name="Tindall E.A."/>
            <person name="Bertelsen M.F."/>
            <person name="Dixon D."/>
            <person name="Pyecroft S."/>
            <person name="Helgen K.M."/>
            <person name="Lesk A.M."/>
            <person name="Pringle T.H."/>
            <person name="Patterson N."/>
            <person name="Zhang Y."/>
            <person name="Kreiss A."/>
            <person name="Woods G.M."/>
            <person name="Jones M.E."/>
            <person name="Schuster S.C."/>
        </authorList>
    </citation>
    <scope>NUCLEOTIDE SEQUENCE [LARGE SCALE GENOMIC DNA]</scope>
</reference>
<dbReference type="GO" id="GO:0005783">
    <property type="term" value="C:endoplasmic reticulum"/>
    <property type="evidence" value="ECO:0007669"/>
    <property type="project" value="Ensembl"/>
</dbReference>
<keyword evidence="23" id="KW-0170">Cobalt</keyword>
<evidence type="ECO:0000313" key="33">
    <source>
        <dbReference type="Ensembl" id="ENSSHAP00000045838.1"/>
    </source>
</evidence>
<feature type="domain" description="CUB" evidence="31">
    <location>
        <begin position="3166"/>
        <end position="3283"/>
    </location>
</feature>
<dbReference type="InterPro" id="IPR000742">
    <property type="entry name" value="EGF"/>
</dbReference>
<dbReference type="FunFam" id="2.60.120.290:FF:000047">
    <property type="entry name" value="Cubilin"/>
    <property type="match status" value="1"/>
</dbReference>
<evidence type="ECO:0000256" key="21">
    <source>
        <dbReference type="ARBA" id="ARBA00023221"/>
    </source>
</evidence>
<dbReference type="GO" id="GO:0042953">
    <property type="term" value="P:lipoprotein transport"/>
    <property type="evidence" value="ECO:0007669"/>
    <property type="project" value="Ensembl"/>
</dbReference>
<evidence type="ECO:0000256" key="10">
    <source>
        <dbReference type="ARBA" id="ARBA00022723"/>
    </source>
</evidence>
<dbReference type="GO" id="GO:0005768">
    <property type="term" value="C:endosome"/>
    <property type="evidence" value="ECO:0007669"/>
    <property type="project" value="UniProtKB-SubCell"/>
</dbReference>
<dbReference type="GeneTree" id="ENSGT00940000155299"/>
<evidence type="ECO:0000256" key="9">
    <source>
        <dbReference type="ARBA" id="ARBA00022685"/>
    </source>
</evidence>
<dbReference type="GO" id="GO:0051649">
    <property type="term" value="P:establishment of localization in cell"/>
    <property type="evidence" value="ECO:0007669"/>
    <property type="project" value="Ensembl"/>
</dbReference>
<feature type="domain" description="EGF-like" evidence="32">
    <location>
        <begin position="436"/>
        <end position="472"/>
    </location>
</feature>
<dbReference type="InterPro" id="IPR000859">
    <property type="entry name" value="CUB_dom"/>
</dbReference>
<evidence type="ECO:0000256" key="8">
    <source>
        <dbReference type="ARBA" id="ARBA00022628"/>
    </source>
</evidence>
<keyword evidence="17" id="KW-0472">Membrane</keyword>
<dbReference type="FunFam" id="2.10.25.10:FF:000554">
    <property type="entry name" value="Cubilin"/>
    <property type="match status" value="1"/>
</dbReference>
<dbReference type="CDD" id="cd00054">
    <property type="entry name" value="EGF_CA"/>
    <property type="match status" value="6"/>
</dbReference>
<dbReference type="Ensembl" id="ENSSHAT00000046231.1">
    <property type="protein sequence ID" value="ENSSHAP00000045838.1"/>
    <property type="gene ID" value="ENSSHAG00000015092.2"/>
</dbReference>
<dbReference type="GO" id="GO:0031419">
    <property type="term" value="F:cobalamin binding"/>
    <property type="evidence" value="ECO:0007669"/>
    <property type="project" value="UniProtKB-KW"/>
</dbReference>